<accession>A0A3S0K860</accession>
<dbReference type="SUPFAM" id="SSF81593">
    <property type="entry name" value="Nucleotidyltransferase substrate binding subunit/domain"/>
    <property type="match status" value="1"/>
</dbReference>
<dbReference type="AlphaFoldDB" id="A0A3S0K860"/>
<dbReference type="Proteomes" id="UP000277007">
    <property type="component" value="Unassembled WGS sequence"/>
</dbReference>
<evidence type="ECO:0000313" key="3">
    <source>
        <dbReference type="Proteomes" id="UP000277007"/>
    </source>
</evidence>
<keyword evidence="3" id="KW-1185">Reference proteome</keyword>
<feature type="domain" description="HEPN" evidence="1">
    <location>
        <begin position="7"/>
        <end position="120"/>
    </location>
</feature>
<reference evidence="2 3" key="1">
    <citation type="submission" date="2018-12" db="EMBL/GenBank/DDBJ databases">
        <authorList>
            <person name="Yang Y."/>
        </authorList>
    </citation>
    <scope>NUCLEOTIDE SEQUENCE [LARGE SCALE GENOMIC DNA]</scope>
    <source>
        <strain evidence="2 3">L-25-5w-1</strain>
    </source>
</reference>
<comment type="caution">
    <text evidence="2">The sequence shown here is derived from an EMBL/GenBank/DDBJ whole genome shotgun (WGS) entry which is preliminary data.</text>
</comment>
<dbReference type="OrthoDB" id="9808176at2"/>
<protein>
    <submittedName>
        <fullName evidence="2">HEPN domain-containing protein</fullName>
    </submittedName>
</protein>
<dbReference type="RefSeq" id="WP_126611270.1">
    <property type="nucleotide sequence ID" value="NZ_JBHUCY010000008.1"/>
</dbReference>
<gene>
    <name evidence="2" type="ORF">EJ903_01000</name>
</gene>
<organism evidence="2 3">
    <name type="scientific">Azospirillum griseum</name>
    <dbReference type="NCBI Taxonomy" id="2496639"/>
    <lineage>
        <taxon>Bacteria</taxon>
        <taxon>Pseudomonadati</taxon>
        <taxon>Pseudomonadota</taxon>
        <taxon>Alphaproteobacteria</taxon>
        <taxon>Rhodospirillales</taxon>
        <taxon>Azospirillaceae</taxon>
        <taxon>Azospirillum</taxon>
    </lineage>
</organism>
<dbReference type="EMBL" id="RXMA01000001">
    <property type="protein sequence ID" value="RTR24381.1"/>
    <property type="molecule type" value="Genomic_DNA"/>
</dbReference>
<name>A0A3S0K860_9PROT</name>
<dbReference type="Pfam" id="PF05168">
    <property type="entry name" value="HEPN"/>
    <property type="match status" value="1"/>
</dbReference>
<dbReference type="InterPro" id="IPR007842">
    <property type="entry name" value="HEPN_dom"/>
</dbReference>
<sequence>MERDVVRSWIGVADRDLAIIRKAIVGPDPEPAGAAFHCQQAAEKLVKALLVAAGLHPPKSHDLSMLTGRLPADHPLRPVLVPFQRFTELAVAYRYPATDLFDAPPDDPTVEEVVAWLGEIETVRADILRFLGFAE</sequence>
<proteinExistence type="predicted"/>
<dbReference type="Gene3D" id="1.20.120.330">
    <property type="entry name" value="Nucleotidyltransferases domain 2"/>
    <property type="match status" value="1"/>
</dbReference>
<evidence type="ECO:0000313" key="2">
    <source>
        <dbReference type="EMBL" id="RTR24381.1"/>
    </source>
</evidence>
<evidence type="ECO:0000259" key="1">
    <source>
        <dbReference type="Pfam" id="PF05168"/>
    </source>
</evidence>